<dbReference type="InterPro" id="IPR052021">
    <property type="entry name" value="Type-I_RS_S_subunit"/>
</dbReference>
<dbReference type="GO" id="GO:0004519">
    <property type="term" value="F:endonuclease activity"/>
    <property type="evidence" value="ECO:0007669"/>
    <property type="project" value="UniProtKB-KW"/>
</dbReference>
<proteinExistence type="inferred from homology"/>
<reference evidence="6" key="1">
    <citation type="journal article" date="2019" name="Int. J. Syst. Evol. Microbiol.">
        <title>The Global Catalogue of Microorganisms (GCM) 10K type strain sequencing project: providing services to taxonomists for standard genome sequencing and annotation.</title>
        <authorList>
            <consortium name="The Broad Institute Genomics Platform"/>
            <consortium name="The Broad Institute Genome Sequencing Center for Infectious Disease"/>
            <person name="Wu L."/>
            <person name="Ma J."/>
        </authorList>
    </citation>
    <scope>NUCLEOTIDE SEQUENCE [LARGE SCALE GENOMIC DNA]</scope>
    <source>
        <strain evidence="6">CCUG 55491</strain>
    </source>
</reference>
<keyword evidence="5" id="KW-0540">Nuclease</keyword>
<evidence type="ECO:0000256" key="3">
    <source>
        <dbReference type="ARBA" id="ARBA00023125"/>
    </source>
</evidence>
<dbReference type="CDD" id="cd17273">
    <property type="entry name" value="RMtype1_S_EcoJA69PI-TRD1-CR1_like"/>
    <property type="match status" value="1"/>
</dbReference>
<evidence type="ECO:0000259" key="4">
    <source>
        <dbReference type="Pfam" id="PF01420"/>
    </source>
</evidence>
<comment type="similarity">
    <text evidence="1">Belongs to the type-I restriction system S methylase family.</text>
</comment>
<name>A0ABW2YR66_9GAMM</name>
<evidence type="ECO:0000256" key="1">
    <source>
        <dbReference type="ARBA" id="ARBA00010923"/>
    </source>
</evidence>
<protein>
    <submittedName>
        <fullName evidence="5">Restriction endonuclease subunit S</fullName>
    </submittedName>
</protein>
<dbReference type="InterPro" id="IPR044946">
    <property type="entry name" value="Restrct_endonuc_typeI_TRD_sf"/>
</dbReference>
<dbReference type="Pfam" id="PF01420">
    <property type="entry name" value="Methylase_S"/>
    <property type="match status" value="2"/>
</dbReference>
<dbReference type="Proteomes" id="UP001597090">
    <property type="component" value="Unassembled WGS sequence"/>
</dbReference>
<gene>
    <name evidence="5" type="ORF">ACFQZQ_14015</name>
</gene>
<dbReference type="PANTHER" id="PTHR30408">
    <property type="entry name" value="TYPE-1 RESTRICTION ENZYME ECOKI SPECIFICITY PROTEIN"/>
    <property type="match status" value="1"/>
</dbReference>
<dbReference type="PANTHER" id="PTHR30408:SF12">
    <property type="entry name" value="TYPE I RESTRICTION ENZYME MJAVIII SPECIFICITY SUBUNIT"/>
    <property type="match status" value="1"/>
</dbReference>
<keyword evidence="3" id="KW-0238">DNA-binding</keyword>
<keyword evidence="5" id="KW-0378">Hydrolase</keyword>
<accession>A0ABW2YR66</accession>
<dbReference type="InterPro" id="IPR000055">
    <property type="entry name" value="Restrct_endonuc_typeI_TRD"/>
</dbReference>
<feature type="domain" description="Type I restriction modification DNA specificity" evidence="4">
    <location>
        <begin position="262"/>
        <end position="377"/>
    </location>
</feature>
<evidence type="ECO:0000256" key="2">
    <source>
        <dbReference type="ARBA" id="ARBA00022747"/>
    </source>
</evidence>
<keyword evidence="2" id="KW-0680">Restriction system</keyword>
<comment type="caution">
    <text evidence="5">The sequence shown here is derived from an EMBL/GenBank/DDBJ whole genome shotgun (WGS) entry which is preliminary data.</text>
</comment>
<dbReference type="EMBL" id="JBHTIH010000008">
    <property type="protein sequence ID" value="MFD0740396.1"/>
    <property type="molecule type" value="Genomic_DNA"/>
</dbReference>
<organism evidence="5 6">
    <name type="scientific">Lysobacter koreensis</name>
    <dbReference type="NCBI Taxonomy" id="266122"/>
    <lineage>
        <taxon>Bacteria</taxon>
        <taxon>Pseudomonadati</taxon>
        <taxon>Pseudomonadota</taxon>
        <taxon>Gammaproteobacteria</taxon>
        <taxon>Lysobacterales</taxon>
        <taxon>Lysobacteraceae</taxon>
        <taxon>Lysobacter</taxon>
    </lineage>
</organism>
<evidence type="ECO:0000313" key="6">
    <source>
        <dbReference type="Proteomes" id="UP001597090"/>
    </source>
</evidence>
<dbReference type="CDD" id="cd17246">
    <property type="entry name" value="RMtype1_S_SonII-TRD2-CR2_like"/>
    <property type="match status" value="1"/>
</dbReference>
<evidence type="ECO:0000313" key="5">
    <source>
        <dbReference type="EMBL" id="MFD0740396.1"/>
    </source>
</evidence>
<dbReference type="Gene3D" id="3.90.220.20">
    <property type="entry name" value="DNA methylase specificity domains"/>
    <property type="match status" value="2"/>
</dbReference>
<sequence length="397" mass="43604">MRAGWQLSTIGEVCEVVNGATPKTSVAQYWGGHHRWITPAEMGKRSNPYVDETARTLTDAGLQDCSAKLLPANSVILSSRAPIGHLVINAEPMATNQGCKGLVPASGVHHKFLYYYLGNVAELLESLGTGATFKELSGGKLKAVEIFLPPMDEQKRIVAILDQAFAGIATAKANSEKNLQNARALFESHLQQVFGSGKEGWVDTTIDRCIRFIDYRGRTPTKTEAGLRLITAKNVKMGFLQRTPMEFVDPRSYGSWMTRGIPKKGDVLFTTEAPLGNVAQLDTDEKVVFAQRVIIMQPDPAVLDNTLLKYLLLSPTVQERIRDKATGATALGIKASLLKKIEISFPRDLAEQQRLVSQLDALKSESLRLERTQRQKLAALDELKQSLLAKAFAGELS</sequence>
<feature type="domain" description="Type I restriction modification DNA specificity" evidence="4">
    <location>
        <begin position="4"/>
        <end position="172"/>
    </location>
</feature>
<keyword evidence="6" id="KW-1185">Reference proteome</keyword>
<dbReference type="SUPFAM" id="SSF116734">
    <property type="entry name" value="DNA methylase specificity domain"/>
    <property type="match status" value="2"/>
</dbReference>
<dbReference type="RefSeq" id="WP_386813547.1">
    <property type="nucleotide sequence ID" value="NZ_JBHTIH010000008.1"/>
</dbReference>
<keyword evidence="5" id="KW-0255">Endonuclease</keyword>